<dbReference type="EMBL" id="ADNU01000084">
    <property type="protein sequence ID" value="EFG46399.1"/>
    <property type="molecule type" value="Genomic_DNA"/>
</dbReference>
<evidence type="ECO:0000313" key="2">
    <source>
        <dbReference type="Proteomes" id="UP000005714"/>
    </source>
</evidence>
<reference evidence="1 2" key="1">
    <citation type="submission" date="2010-04" db="EMBL/GenBank/DDBJ databases">
        <authorList>
            <person name="Qin X."/>
            <person name="Bachman B."/>
            <person name="Battles P."/>
            <person name="Bell A."/>
            <person name="Bess C."/>
            <person name="Bickham C."/>
            <person name="Chaboub L."/>
            <person name="Chen D."/>
            <person name="Coyle M."/>
            <person name="Deiros D.R."/>
            <person name="Dinh H."/>
            <person name="Forbes L."/>
            <person name="Fowler G."/>
            <person name="Francisco L."/>
            <person name="Fu Q."/>
            <person name="Gubbala S."/>
            <person name="Hale W."/>
            <person name="Han Y."/>
            <person name="Hemphill L."/>
            <person name="Highlander S.K."/>
            <person name="Hirani K."/>
            <person name="Hogues M."/>
            <person name="Jackson L."/>
            <person name="Jakkamsetti A."/>
            <person name="Javaid M."/>
            <person name="Jiang H."/>
            <person name="Korchina V."/>
            <person name="Kovar C."/>
            <person name="Lara F."/>
            <person name="Lee S."/>
            <person name="Mata R."/>
            <person name="Mathew T."/>
            <person name="Moen C."/>
            <person name="Morales K."/>
            <person name="Munidasa M."/>
            <person name="Nazareth L."/>
            <person name="Ngo R."/>
            <person name="Nguyen L."/>
            <person name="Okwuonu G."/>
            <person name="Ongeri F."/>
            <person name="Patil S."/>
            <person name="Petrosino J."/>
            <person name="Pham C."/>
            <person name="Pham P."/>
            <person name="Pu L.-L."/>
            <person name="Puazo M."/>
            <person name="Raj R."/>
            <person name="Reid J."/>
            <person name="Rouhana J."/>
            <person name="Saada N."/>
            <person name="Shang Y."/>
            <person name="Simmons D."/>
            <person name="Thornton R."/>
            <person name="Warren J."/>
            <person name="Weissenberger G."/>
            <person name="Zhang J."/>
            <person name="Zhang L."/>
            <person name="Zhou C."/>
            <person name="Zhu D."/>
            <person name="Muzny D."/>
            <person name="Worley K."/>
            <person name="Gibbs R."/>
        </authorList>
    </citation>
    <scope>NUCLEOTIDE SEQUENCE [LARGE SCALE GENOMIC DNA]</scope>
    <source>
        <strain evidence="1 2">ATCC 49030</strain>
    </source>
</reference>
<evidence type="ECO:0000313" key="1">
    <source>
        <dbReference type="EMBL" id="EFG46399.1"/>
    </source>
</evidence>
<organism evidence="1 2">
    <name type="scientific">Brevibacterium mcbrellneri ATCC 49030</name>
    <dbReference type="NCBI Taxonomy" id="585530"/>
    <lineage>
        <taxon>Bacteria</taxon>
        <taxon>Bacillati</taxon>
        <taxon>Actinomycetota</taxon>
        <taxon>Actinomycetes</taxon>
        <taxon>Micrococcales</taxon>
        <taxon>Brevibacteriaceae</taxon>
        <taxon>Brevibacterium</taxon>
    </lineage>
</organism>
<sequence length="294" mass="32106">MIYMTRSKMIRSTTKRLDTVHSASYFAQEMVAELDELGVQRDAQYLAQRAAPLGQASAELVTATFYSFSPAYVSAHVPACWEQAAPKEIHKARVRAAEKIIQRLVAGPDGQELVESIPLIRRALAPVLEAADVCGKPLYAAHVSERRVAGEDASELVQLWWDITLLREFRGDAHLSALVVTGVGSVESIVLDSATGKSFAPYYMRKMRGWTSEEWAEVAEKLTMAGFLTSADDEATLTEEGVKLRAHVEGLTDLAVASPWDALSDEQVSDLQGLATLWAKAVAQSGIIPQKLFG</sequence>
<accession>D4YQU7</accession>
<dbReference type="STRING" id="585530.HMPREF0183_2307"/>
<dbReference type="eggNOG" id="COG1846">
    <property type="taxonomic scope" value="Bacteria"/>
</dbReference>
<dbReference type="NCBIfam" id="NF047719">
    <property type="entry name" value="SCO6745_fam_HTH"/>
    <property type="match status" value="1"/>
</dbReference>
<comment type="caution">
    <text evidence="1">The sequence shown here is derived from an EMBL/GenBank/DDBJ whole genome shotgun (WGS) entry which is preliminary data.</text>
</comment>
<proteinExistence type="predicted"/>
<gene>
    <name evidence="1" type="ORF">HMPREF0183_2307</name>
</gene>
<dbReference type="Pfam" id="PF21863">
    <property type="entry name" value="HTH_67"/>
    <property type="match status" value="1"/>
</dbReference>
<dbReference type="AlphaFoldDB" id="D4YQU7"/>
<name>D4YQU7_9MICO</name>
<evidence type="ECO:0008006" key="3">
    <source>
        <dbReference type="Google" id="ProtNLM"/>
    </source>
</evidence>
<keyword evidence="2" id="KW-1185">Reference proteome</keyword>
<dbReference type="InterPro" id="IPR054058">
    <property type="entry name" value="HTH_67"/>
</dbReference>
<protein>
    <recommendedName>
        <fullName evidence="3">SalK</fullName>
    </recommendedName>
</protein>
<dbReference type="Proteomes" id="UP000005714">
    <property type="component" value="Unassembled WGS sequence"/>
</dbReference>